<evidence type="ECO:0000256" key="1">
    <source>
        <dbReference type="ARBA" id="ARBA00022472"/>
    </source>
</evidence>
<dbReference type="InterPro" id="IPR036555">
    <property type="entry name" value="NusA_N_sf"/>
</dbReference>
<dbReference type="SUPFAM" id="SSF54814">
    <property type="entry name" value="Prokaryotic type KH domain (KH-domain type II)"/>
    <property type="match status" value="2"/>
</dbReference>
<evidence type="ECO:0000256" key="5">
    <source>
        <dbReference type="ARBA" id="ARBA00023015"/>
    </source>
</evidence>
<dbReference type="InterPro" id="IPR009019">
    <property type="entry name" value="KH_sf_prok-type"/>
</dbReference>
<keyword evidence="2 7" id="KW-0963">Cytoplasm</keyword>
<dbReference type="Proteomes" id="UP000322499">
    <property type="component" value="Unassembled WGS sequence"/>
</dbReference>
<gene>
    <name evidence="7" type="primary">nusA</name>
    <name evidence="10" type="ORF">BD833_11922</name>
</gene>
<evidence type="ECO:0000256" key="6">
    <source>
        <dbReference type="ARBA" id="ARBA00023163"/>
    </source>
</evidence>
<dbReference type="Gene3D" id="3.30.300.20">
    <property type="match status" value="2"/>
</dbReference>
<dbReference type="SUPFAM" id="SSF50249">
    <property type="entry name" value="Nucleic acid-binding proteins"/>
    <property type="match status" value="1"/>
</dbReference>
<dbReference type="PROSITE" id="PS50084">
    <property type="entry name" value="KH_TYPE_1"/>
    <property type="match status" value="1"/>
</dbReference>
<dbReference type="InterPro" id="IPR013735">
    <property type="entry name" value="TF_NusA_N"/>
</dbReference>
<dbReference type="CDD" id="cd04455">
    <property type="entry name" value="S1_NusA"/>
    <property type="match status" value="1"/>
</dbReference>
<proteinExistence type="inferred from homology"/>
<feature type="domain" description="S1 motif" evidence="9">
    <location>
        <begin position="112"/>
        <end position="180"/>
    </location>
</feature>
<dbReference type="FunFam" id="3.30.300.20:FF:000002">
    <property type="entry name" value="Transcription termination/antitermination protein NusA"/>
    <property type="match status" value="1"/>
</dbReference>
<accession>A0A5S5CPC0</accession>
<evidence type="ECO:0000256" key="7">
    <source>
        <dbReference type="HAMAP-Rule" id="MF_00945"/>
    </source>
</evidence>
<dbReference type="CDD" id="cd22529">
    <property type="entry name" value="KH-II_NusA_rpt2"/>
    <property type="match status" value="1"/>
</dbReference>
<dbReference type="GO" id="GO:0031564">
    <property type="term" value="P:transcription antitermination"/>
    <property type="evidence" value="ECO:0007669"/>
    <property type="project" value="UniProtKB-UniRule"/>
</dbReference>
<dbReference type="NCBIfam" id="TIGR01953">
    <property type="entry name" value="NusA"/>
    <property type="match status" value="1"/>
</dbReference>
<dbReference type="CDD" id="cd02134">
    <property type="entry name" value="KH-II_NusA_rpt1"/>
    <property type="match status" value="1"/>
</dbReference>
<keyword evidence="1 7" id="KW-0806">Transcription termination</keyword>
<dbReference type="FunFam" id="3.30.300.20:FF:000005">
    <property type="entry name" value="Transcription termination/antitermination protein NusA"/>
    <property type="match status" value="1"/>
</dbReference>
<dbReference type="SUPFAM" id="SSF69705">
    <property type="entry name" value="Transcription factor NusA, N-terminal domain"/>
    <property type="match status" value="1"/>
</dbReference>
<dbReference type="InterPro" id="IPR030842">
    <property type="entry name" value="TF_NusA_bacterial"/>
</dbReference>
<evidence type="ECO:0000256" key="4">
    <source>
        <dbReference type="ARBA" id="ARBA00022884"/>
    </source>
</evidence>
<dbReference type="RefSeq" id="WP_166535021.1">
    <property type="nucleotide sequence ID" value="NZ_VNHW01000019.1"/>
</dbReference>
<comment type="function">
    <text evidence="7">Participates in both transcription termination and antitermination.</text>
</comment>
<dbReference type="GO" id="GO:0003723">
    <property type="term" value="F:RNA binding"/>
    <property type="evidence" value="ECO:0007669"/>
    <property type="project" value="UniProtKB-UniRule"/>
</dbReference>
<keyword evidence="11" id="KW-1185">Reference proteome</keyword>
<dbReference type="PROSITE" id="PS50126">
    <property type="entry name" value="S1"/>
    <property type="match status" value="1"/>
</dbReference>
<protein>
    <recommendedName>
        <fullName evidence="7">Transcription termination/antitermination protein NusA</fullName>
    </recommendedName>
</protein>
<dbReference type="InterPro" id="IPR010213">
    <property type="entry name" value="TF_NusA"/>
</dbReference>
<dbReference type="PANTHER" id="PTHR22648:SF0">
    <property type="entry name" value="TRANSCRIPTION TERMINATION_ANTITERMINATION PROTEIN NUSA"/>
    <property type="match status" value="1"/>
</dbReference>
<dbReference type="EMBL" id="VNHW01000019">
    <property type="protein sequence ID" value="TYP82699.1"/>
    <property type="molecule type" value="Genomic_DNA"/>
</dbReference>
<comment type="caution">
    <text evidence="10">The sequence shown here is derived from an EMBL/GenBank/DDBJ whole genome shotgun (WGS) entry which is preliminary data.</text>
</comment>
<evidence type="ECO:0000256" key="3">
    <source>
        <dbReference type="ARBA" id="ARBA00022814"/>
    </source>
</evidence>
<dbReference type="HAMAP" id="MF_00945_B">
    <property type="entry name" value="NusA_B"/>
    <property type="match status" value="1"/>
</dbReference>
<comment type="similarity">
    <text evidence="7">Belongs to the NusA family.</text>
</comment>
<evidence type="ECO:0000313" key="10">
    <source>
        <dbReference type="EMBL" id="TYP82699.1"/>
    </source>
</evidence>
<name>A0A5S5CPC0_9ACTN</name>
<dbReference type="FunFam" id="2.40.50.140:FF:000098">
    <property type="entry name" value="Transcription termination/antitermination protein NusA"/>
    <property type="match status" value="1"/>
</dbReference>
<dbReference type="InterPro" id="IPR058582">
    <property type="entry name" value="KH_NusA_2nd"/>
</dbReference>
<dbReference type="Gene3D" id="3.30.1480.10">
    <property type="entry name" value="NusA, N-terminal domain"/>
    <property type="match status" value="1"/>
</dbReference>
<dbReference type="AlphaFoldDB" id="A0A5S5CPC0"/>
<dbReference type="InterPro" id="IPR025249">
    <property type="entry name" value="TF_NusA_KH_1st"/>
</dbReference>
<dbReference type="Gene3D" id="2.40.50.140">
    <property type="entry name" value="Nucleic acid-binding proteins"/>
    <property type="match status" value="1"/>
</dbReference>
<organism evidence="10 11">
    <name type="scientific">Blastococcus xanthinilyticus</name>
    <dbReference type="NCBI Taxonomy" id="1564164"/>
    <lineage>
        <taxon>Bacteria</taxon>
        <taxon>Bacillati</taxon>
        <taxon>Actinomycetota</taxon>
        <taxon>Actinomycetes</taxon>
        <taxon>Geodermatophilales</taxon>
        <taxon>Geodermatophilaceae</taxon>
        <taxon>Blastococcus</taxon>
    </lineage>
</organism>
<keyword evidence="6 7" id="KW-0804">Transcription</keyword>
<keyword evidence="3 7" id="KW-0889">Transcription antitermination</keyword>
<reference evidence="10 11" key="1">
    <citation type="submission" date="2019-07" db="EMBL/GenBank/DDBJ databases">
        <title>Genomic Encyclopedia of Archaeal and Bacterial Type Strains, Phase II (KMG-II): from individual species to whole genera.</title>
        <authorList>
            <person name="Goeker M."/>
        </authorList>
    </citation>
    <scope>NUCLEOTIDE SEQUENCE [LARGE SCALE GENOMIC DNA]</scope>
    <source>
        <strain evidence="10 11">DSM 46842</strain>
    </source>
</reference>
<dbReference type="InterPro" id="IPR015946">
    <property type="entry name" value="KH_dom-like_a/b"/>
</dbReference>
<dbReference type="InterPro" id="IPR003029">
    <property type="entry name" value="S1_domain"/>
</dbReference>
<dbReference type="GO" id="GO:0003700">
    <property type="term" value="F:DNA-binding transcription factor activity"/>
    <property type="evidence" value="ECO:0007669"/>
    <property type="project" value="InterPro"/>
</dbReference>
<keyword evidence="5 7" id="KW-0805">Transcription regulation</keyword>
<evidence type="ECO:0000313" key="11">
    <source>
        <dbReference type="Proteomes" id="UP000322499"/>
    </source>
</evidence>
<evidence type="ECO:0000256" key="8">
    <source>
        <dbReference type="SAM" id="MobiDB-lite"/>
    </source>
</evidence>
<comment type="subunit">
    <text evidence="7">Monomer. Binds directly to the core enzyme of the DNA-dependent RNA polymerase and to nascent RNA.</text>
</comment>
<comment type="subcellular location">
    <subcellularLocation>
        <location evidence="7">Cytoplasm</location>
    </subcellularLocation>
</comment>
<dbReference type="InterPro" id="IPR012340">
    <property type="entry name" value="NA-bd_OB-fold"/>
</dbReference>
<dbReference type="Pfam" id="PF08529">
    <property type="entry name" value="NusA_N"/>
    <property type="match status" value="1"/>
</dbReference>
<dbReference type="Pfam" id="PF13184">
    <property type="entry name" value="KH_NusA_1st"/>
    <property type="match status" value="1"/>
</dbReference>
<keyword evidence="4 7" id="KW-0694">RNA-binding</keyword>
<evidence type="ECO:0000256" key="2">
    <source>
        <dbReference type="ARBA" id="ARBA00022490"/>
    </source>
</evidence>
<dbReference type="PANTHER" id="PTHR22648">
    <property type="entry name" value="TRANSCRIPTION TERMINATION FACTOR NUSA"/>
    <property type="match status" value="1"/>
</dbReference>
<feature type="region of interest" description="Disordered" evidence="8">
    <location>
        <begin position="323"/>
        <end position="383"/>
    </location>
</feature>
<evidence type="ECO:0000259" key="9">
    <source>
        <dbReference type="PROSITE" id="PS50126"/>
    </source>
</evidence>
<dbReference type="SMART" id="SM00316">
    <property type="entry name" value="S1"/>
    <property type="match status" value="1"/>
</dbReference>
<dbReference type="GO" id="GO:0006353">
    <property type="term" value="P:DNA-templated transcription termination"/>
    <property type="evidence" value="ECO:0007669"/>
    <property type="project" value="UniProtKB-UniRule"/>
</dbReference>
<dbReference type="GO" id="GO:0005829">
    <property type="term" value="C:cytosol"/>
    <property type="evidence" value="ECO:0007669"/>
    <property type="project" value="TreeGrafter"/>
</dbReference>
<dbReference type="Pfam" id="PF26594">
    <property type="entry name" value="KH_NusA_2nd"/>
    <property type="match status" value="1"/>
</dbReference>
<sequence length="383" mass="40400">MNIDVTALKAVEREKGIPVDTVIEALETALVTAYRHADGAAKHVRVHVDRKSGEVAVLAQELGPDGEVVREWDDTPTDFGRIAASTAKQVIVQRLRDAEHEQTFGEYVGKEGDIVSGIVQADQRRNASGIVMIDIGKVEAVLPSAEQVPGESYAHGSRIKAYVVAVSRTFRGPQVTVSRTHPNLVRKLFALEVPEIADGSVEIVAVAREAGHRSKIAVRTSVPGLNAKGSCIGPMGQRVRNVMSELHGEKIDIVDWSDDPASFVASALSPARVSGAQLVDPQAKAVRVVVPDYQLSLAIGKEGQNARLAARLTGCRIDIRSDAQADDADATPSPGVGRPPLRSGLPAHPGGGRGGAQAGRPAPSGGGSRSGPRRAEQRGPATR</sequence>